<dbReference type="PANTHER" id="PTHR45889:SF3">
    <property type="entry name" value="CELL ADHESION MOLECULE 4"/>
    <property type="match status" value="1"/>
</dbReference>
<sequence length="664" mass="73393">MGDSAQIPCLYSFTDVESEPRLVMIQWFVRVPGSSSRIRIFYGDGDQQIVDNNTDYSGRIEVTSDGRGSKLSIQDVRLQDEREFLCQINGLSAGNAEGRTHLRVFDVNVLILVTRESSGFFSVQSTLEYKVLKEDKDSQFSCELSFFVPGAIRTAESSSVNVTVHYPTTMVELWKDSPQGLVKEGRPWSCVARVTGTPPSPSLSPENNGIYQCRPLDSEGNSDVKGEMQLTVHYLDPAVVVPKESEVMLRGEDLTATCNALSSLKTSPSGTSGNTLHLKDATYQTTGEYICEVTSYQEVVSRSNDHEALSVVSVLVTSDFSAVCNASNDLGTESKTGIIIVVIILSLLLLAILGSVLYFLHKKGKIPCGRSGKQEITKEKTTKDDIVVEMKSTTKTEEAKTLLLLPVLFLTLLHHSAWAKVEVQVEESVEAYLGDSAQIPCLYSFTDVESEPRLVMIQWFVRVPGSSSRIRIFYGDGDQQIVDNNTDYSGRIEVTSDGRGSKLSIQDVRLQDEREFLCQINGLSAGNAEGRTHLRVFDVNVLILSTLEYKVLKEDKDSQFSCELSFFVPGAIRTAESSSVNVTVHYPTTMVELWKDSPQGLVKEGRPWSCVARVTGTPPSPSLSPENNGIYQCRPLDSEGNSDVKGEMQLTTWTQQLLFLKNPR</sequence>
<dbReference type="InterPro" id="IPR013106">
    <property type="entry name" value="Ig_V-set"/>
</dbReference>
<dbReference type="AlphaFoldDB" id="A0A7J5XU42"/>
<dbReference type="EMBL" id="JAAKFY010000020">
    <property type="protein sequence ID" value="KAF3840656.1"/>
    <property type="molecule type" value="Genomic_DNA"/>
</dbReference>
<name>A0A7J5XU42_DISMA</name>
<dbReference type="PANTHER" id="PTHR45889">
    <property type="entry name" value="IG-LIKE DOMAIN-CONTAINING PROTEIN"/>
    <property type="match status" value="1"/>
</dbReference>
<keyword evidence="1" id="KW-0812">Transmembrane</keyword>
<feature type="domain" description="Ig-like" evidence="2">
    <location>
        <begin position="1"/>
        <end position="103"/>
    </location>
</feature>
<keyword evidence="4" id="KW-1185">Reference proteome</keyword>
<dbReference type="SUPFAM" id="SSF48726">
    <property type="entry name" value="Immunoglobulin"/>
    <property type="match status" value="2"/>
</dbReference>
<feature type="domain" description="Ig-like" evidence="2">
    <location>
        <begin position="406"/>
        <end position="535"/>
    </location>
</feature>
<keyword evidence="1" id="KW-0472">Membrane</keyword>
<feature type="domain" description="Ig-like" evidence="2">
    <location>
        <begin position="167"/>
        <end position="301"/>
    </location>
</feature>
<dbReference type="GO" id="GO:0007156">
    <property type="term" value="P:homophilic cell adhesion via plasma membrane adhesion molecules"/>
    <property type="evidence" value="ECO:0007669"/>
    <property type="project" value="TreeGrafter"/>
</dbReference>
<organism evidence="3 4">
    <name type="scientific">Dissostichus mawsoni</name>
    <name type="common">Antarctic cod</name>
    <dbReference type="NCBI Taxonomy" id="36200"/>
    <lineage>
        <taxon>Eukaryota</taxon>
        <taxon>Metazoa</taxon>
        <taxon>Chordata</taxon>
        <taxon>Craniata</taxon>
        <taxon>Vertebrata</taxon>
        <taxon>Euteleostomi</taxon>
        <taxon>Actinopterygii</taxon>
        <taxon>Neopterygii</taxon>
        <taxon>Teleostei</taxon>
        <taxon>Neoteleostei</taxon>
        <taxon>Acanthomorphata</taxon>
        <taxon>Eupercaria</taxon>
        <taxon>Perciformes</taxon>
        <taxon>Notothenioidei</taxon>
        <taxon>Nototheniidae</taxon>
        <taxon>Dissostichus</taxon>
    </lineage>
</organism>
<dbReference type="InterPro" id="IPR003599">
    <property type="entry name" value="Ig_sub"/>
</dbReference>
<dbReference type="SMART" id="SM00409">
    <property type="entry name" value="IG"/>
    <property type="match status" value="5"/>
</dbReference>
<dbReference type="InterPro" id="IPR007110">
    <property type="entry name" value="Ig-like_dom"/>
</dbReference>
<reference evidence="3 4" key="1">
    <citation type="submission" date="2020-03" db="EMBL/GenBank/DDBJ databases">
        <title>Dissostichus mawsoni Genome sequencing and assembly.</title>
        <authorList>
            <person name="Park H."/>
        </authorList>
    </citation>
    <scope>NUCLEOTIDE SEQUENCE [LARGE SCALE GENOMIC DNA]</scope>
    <source>
        <strain evidence="3">DM0001</strain>
        <tissue evidence="3">Muscle</tissue>
    </source>
</reference>
<feature type="transmembrane region" description="Helical" evidence="1">
    <location>
        <begin position="337"/>
        <end position="360"/>
    </location>
</feature>
<accession>A0A7J5XU42</accession>
<dbReference type="OrthoDB" id="6431884at2759"/>
<dbReference type="PROSITE" id="PS50835">
    <property type="entry name" value="IG_LIKE"/>
    <property type="match status" value="3"/>
</dbReference>
<dbReference type="GO" id="GO:0043184">
    <property type="term" value="F:vascular endothelial growth factor receptor 2 binding"/>
    <property type="evidence" value="ECO:0007669"/>
    <property type="project" value="TreeGrafter"/>
</dbReference>
<dbReference type="InterPro" id="IPR013783">
    <property type="entry name" value="Ig-like_fold"/>
</dbReference>
<dbReference type="GO" id="GO:0035020">
    <property type="term" value="P:regulation of Rac protein signal transduction"/>
    <property type="evidence" value="ECO:0007669"/>
    <property type="project" value="TreeGrafter"/>
</dbReference>
<keyword evidence="1" id="KW-1133">Transmembrane helix</keyword>
<evidence type="ECO:0000313" key="3">
    <source>
        <dbReference type="EMBL" id="KAF3840656.1"/>
    </source>
</evidence>
<dbReference type="GO" id="GO:0061041">
    <property type="term" value="P:regulation of wound healing"/>
    <property type="evidence" value="ECO:0007669"/>
    <property type="project" value="TreeGrafter"/>
</dbReference>
<comment type="caution">
    <text evidence="3">The sequence shown here is derived from an EMBL/GenBank/DDBJ whole genome shotgun (WGS) entry which is preliminary data.</text>
</comment>
<proteinExistence type="predicted"/>
<evidence type="ECO:0000313" key="4">
    <source>
        <dbReference type="Proteomes" id="UP000518266"/>
    </source>
</evidence>
<evidence type="ECO:0000256" key="1">
    <source>
        <dbReference type="SAM" id="Phobius"/>
    </source>
</evidence>
<gene>
    <name evidence="3" type="ORF">F7725_006518</name>
</gene>
<dbReference type="InterPro" id="IPR036179">
    <property type="entry name" value="Ig-like_dom_sf"/>
</dbReference>
<dbReference type="Pfam" id="PF07686">
    <property type="entry name" value="V-set"/>
    <property type="match status" value="2"/>
</dbReference>
<dbReference type="Proteomes" id="UP000518266">
    <property type="component" value="Unassembled WGS sequence"/>
</dbReference>
<protein>
    <recommendedName>
        <fullName evidence="2">Ig-like domain-containing protein</fullName>
    </recommendedName>
</protein>
<evidence type="ECO:0000259" key="2">
    <source>
        <dbReference type="PROSITE" id="PS50835"/>
    </source>
</evidence>
<dbReference type="GO" id="GO:0044291">
    <property type="term" value="C:cell-cell contact zone"/>
    <property type="evidence" value="ECO:0007669"/>
    <property type="project" value="TreeGrafter"/>
</dbReference>
<dbReference type="Gene3D" id="2.60.40.10">
    <property type="entry name" value="Immunoglobulins"/>
    <property type="match status" value="4"/>
</dbReference>